<protein>
    <submittedName>
        <fullName evidence="2">DNA-binding helix-turn-helix protein</fullName>
    </submittedName>
</protein>
<feature type="domain" description="HTH cro/C1-type" evidence="1">
    <location>
        <begin position="15"/>
        <end position="68"/>
    </location>
</feature>
<name>B6GAV6_9ACTN</name>
<dbReference type="PROSITE" id="PS50943">
    <property type="entry name" value="HTH_CROC1"/>
    <property type="match status" value="1"/>
</dbReference>
<dbReference type="InterPro" id="IPR001387">
    <property type="entry name" value="Cro/C1-type_HTH"/>
</dbReference>
<dbReference type="SUPFAM" id="SSF47413">
    <property type="entry name" value="lambda repressor-like DNA-binding domains"/>
    <property type="match status" value="1"/>
</dbReference>
<evidence type="ECO:0000313" key="2">
    <source>
        <dbReference type="EMBL" id="EEA90632.1"/>
    </source>
</evidence>
<dbReference type="STRING" id="445975.COLSTE_01206"/>
<comment type="caution">
    <text evidence="2">The sequence shown here is derived from an EMBL/GenBank/DDBJ whole genome shotgun (WGS) entry which is preliminary data.</text>
</comment>
<keyword evidence="3" id="KW-1185">Reference proteome</keyword>
<accession>B6GAV6</accession>
<keyword evidence="2" id="KW-0238">DNA-binding</keyword>
<dbReference type="CDD" id="cd00093">
    <property type="entry name" value="HTH_XRE"/>
    <property type="match status" value="1"/>
</dbReference>
<dbReference type="AlphaFoldDB" id="B6GAV6"/>
<reference evidence="2 3" key="2">
    <citation type="submission" date="2008-10" db="EMBL/GenBank/DDBJ databases">
        <authorList>
            <person name="Fulton L."/>
            <person name="Clifton S."/>
            <person name="Fulton B."/>
            <person name="Xu J."/>
            <person name="Minx P."/>
            <person name="Pepin K.H."/>
            <person name="Johnson M."/>
            <person name="Thiruvilangam P."/>
            <person name="Bhonagiri V."/>
            <person name="Nash W.E."/>
            <person name="Mardis E.R."/>
            <person name="Wilson R.K."/>
        </authorList>
    </citation>
    <scope>NUCLEOTIDE SEQUENCE [LARGE SCALE GENOMIC DNA]</scope>
    <source>
        <strain evidence="2 3">DSM 13279</strain>
    </source>
</reference>
<dbReference type="OrthoDB" id="3197401at2"/>
<dbReference type="RefSeq" id="WP_006720859.1">
    <property type="nucleotide sequence ID" value="NZ_DS995475.1"/>
</dbReference>
<dbReference type="Pfam" id="PF01381">
    <property type="entry name" value="HTH_3"/>
    <property type="match status" value="1"/>
</dbReference>
<dbReference type="SMART" id="SM00530">
    <property type="entry name" value="HTH_XRE"/>
    <property type="match status" value="1"/>
</dbReference>
<dbReference type="EMBL" id="ABXJ01000068">
    <property type="protein sequence ID" value="EEA90632.1"/>
    <property type="molecule type" value="Genomic_DNA"/>
</dbReference>
<dbReference type="HOGENOM" id="CLU_066192_29_4_11"/>
<evidence type="ECO:0000313" key="3">
    <source>
        <dbReference type="Proteomes" id="UP000003560"/>
    </source>
</evidence>
<dbReference type="InterPro" id="IPR010982">
    <property type="entry name" value="Lambda_DNA-bd_dom_sf"/>
</dbReference>
<evidence type="ECO:0000259" key="1">
    <source>
        <dbReference type="PROSITE" id="PS50943"/>
    </source>
</evidence>
<reference evidence="2 3" key="1">
    <citation type="submission" date="2008-10" db="EMBL/GenBank/DDBJ databases">
        <title>Draft genome sequence of Collinsella stercoris (DSM 13279).</title>
        <authorList>
            <person name="Sudarsanam P."/>
            <person name="Ley R."/>
            <person name="Guruge J."/>
            <person name="Turnbaugh P.J."/>
            <person name="Mahowald M."/>
            <person name="Liep D."/>
            <person name="Gordon J."/>
        </authorList>
    </citation>
    <scope>NUCLEOTIDE SEQUENCE [LARGE SCALE GENOMIC DNA]</scope>
    <source>
        <strain evidence="2 3">DSM 13279</strain>
    </source>
</reference>
<dbReference type="Proteomes" id="UP000003560">
    <property type="component" value="Unassembled WGS sequence"/>
</dbReference>
<gene>
    <name evidence="2" type="ORF">COLSTE_01206</name>
</gene>
<sequence>MNECSQHTLGRNICAIRKELGLSKVEFCLQLGISRVTLDLIEQGRDNVKLSTLDQLARAVGKEPWELLR</sequence>
<dbReference type="GO" id="GO:0003677">
    <property type="term" value="F:DNA binding"/>
    <property type="evidence" value="ECO:0007669"/>
    <property type="project" value="UniProtKB-KW"/>
</dbReference>
<dbReference type="Gene3D" id="1.10.260.40">
    <property type="entry name" value="lambda repressor-like DNA-binding domains"/>
    <property type="match status" value="1"/>
</dbReference>
<organism evidence="2 3">
    <name type="scientific">Collinsella stercoris DSM 13279</name>
    <dbReference type="NCBI Taxonomy" id="445975"/>
    <lineage>
        <taxon>Bacteria</taxon>
        <taxon>Bacillati</taxon>
        <taxon>Actinomycetota</taxon>
        <taxon>Coriobacteriia</taxon>
        <taxon>Coriobacteriales</taxon>
        <taxon>Coriobacteriaceae</taxon>
        <taxon>Collinsella</taxon>
    </lineage>
</organism>
<proteinExistence type="predicted"/>